<feature type="compositionally biased region" description="Basic and acidic residues" evidence="1">
    <location>
        <begin position="1"/>
        <end position="19"/>
    </location>
</feature>
<evidence type="ECO:0000313" key="4">
    <source>
        <dbReference type="Proteomes" id="UP001596042"/>
    </source>
</evidence>
<evidence type="ECO:0000313" key="3">
    <source>
        <dbReference type="EMBL" id="MFC4623882.1"/>
    </source>
</evidence>
<proteinExistence type="predicted"/>
<feature type="transmembrane region" description="Helical" evidence="2">
    <location>
        <begin position="21"/>
        <end position="44"/>
    </location>
</feature>
<keyword evidence="4" id="KW-1185">Reference proteome</keyword>
<organism evidence="3 4">
    <name type="scientific">Daeguia caeni</name>
    <dbReference type="NCBI Taxonomy" id="439612"/>
    <lineage>
        <taxon>Bacteria</taxon>
        <taxon>Pseudomonadati</taxon>
        <taxon>Pseudomonadota</taxon>
        <taxon>Alphaproteobacteria</taxon>
        <taxon>Hyphomicrobiales</taxon>
        <taxon>Brucellaceae</taxon>
        <taxon>Daeguia</taxon>
    </lineage>
</organism>
<dbReference type="Proteomes" id="UP001596042">
    <property type="component" value="Unassembled WGS sequence"/>
</dbReference>
<dbReference type="RefSeq" id="WP_374832080.1">
    <property type="nucleotide sequence ID" value="NZ_JBHEEZ010000012.1"/>
</dbReference>
<keyword evidence="2" id="KW-1133">Transmembrane helix</keyword>
<reference evidence="4" key="1">
    <citation type="journal article" date="2019" name="Int. J. Syst. Evol. Microbiol.">
        <title>The Global Catalogue of Microorganisms (GCM) 10K type strain sequencing project: providing services to taxonomists for standard genome sequencing and annotation.</title>
        <authorList>
            <consortium name="The Broad Institute Genomics Platform"/>
            <consortium name="The Broad Institute Genome Sequencing Center for Infectious Disease"/>
            <person name="Wu L."/>
            <person name="Ma J."/>
        </authorList>
    </citation>
    <scope>NUCLEOTIDE SEQUENCE [LARGE SCALE GENOMIC DNA]</scope>
    <source>
        <strain evidence="4">CGMCC 1.15731</strain>
    </source>
</reference>
<protein>
    <submittedName>
        <fullName evidence="3">Uncharacterized protein</fullName>
    </submittedName>
</protein>
<accession>A0ABV9H0T8</accession>
<evidence type="ECO:0000256" key="2">
    <source>
        <dbReference type="SAM" id="Phobius"/>
    </source>
</evidence>
<evidence type="ECO:0000256" key="1">
    <source>
        <dbReference type="SAM" id="MobiDB-lite"/>
    </source>
</evidence>
<feature type="region of interest" description="Disordered" evidence="1">
    <location>
        <begin position="1"/>
        <end position="24"/>
    </location>
</feature>
<gene>
    <name evidence="3" type="ORF">ACFO1V_01340</name>
</gene>
<comment type="caution">
    <text evidence="3">The sequence shown here is derived from an EMBL/GenBank/DDBJ whole genome shotgun (WGS) entry which is preliminary data.</text>
</comment>
<sequence>MTGNDRGKKEQNRSPRSQKEPNSGGLGLLLILAITAIGVGYVGYRLTLVFGLI</sequence>
<dbReference type="EMBL" id="JBHSEL010000017">
    <property type="protein sequence ID" value="MFC4623882.1"/>
    <property type="molecule type" value="Genomic_DNA"/>
</dbReference>
<keyword evidence="2" id="KW-0812">Transmembrane</keyword>
<name>A0ABV9H0T8_9HYPH</name>
<keyword evidence="2" id="KW-0472">Membrane</keyword>